<dbReference type="InterPro" id="IPR011990">
    <property type="entry name" value="TPR-like_helical_dom_sf"/>
</dbReference>
<evidence type="ECO:0000313" key="5">
    <source>
        <dbReference type="Proteomes" id="UP001652625"/>
    </source>
</evidence>
<dbReference type="RefSeq" id="XP_065645343.1">
    <property type="nucleotide sequence ID" value="XM_065789271.1"/>
</dbReference>
<dbReference type="PROSITE" id="PS50005">
    <property type="entry name" value="TPR"/>
    <property type="match status" value="1"/>
</dbReference>
<evidence type="ECO:0000256" key="1">
    <source>
        <dbReference type="ARBA" id="ARBA00004496"/>
    </source>
</evidence>
<accession>A0ABM4B8Z0</accession>
<evidence type="ECO:0000313" key="6">
    <source>
        <dbReference type="RefSeq" id="XP_065645343.1"/>
    </source>
</evidence>
<keyword evidence="5" id="KW-1185">Reference proteome</keyword>
<feature type="repeat" description="TPR" evidence="4">
    <location>
        <begin position="126"/>
        <end position="159"/>
    </location>
</feature>
<organism evidence="5 6">
    <name type="scientific">Hydra vulgaris</name>
    <name type="common">Hydra</name>
    <name type="synonym">Hydra attenuata</name>
    <dbReference type="NCBI Taxonomy" id="6087"/>
    <lineage>
        <taxon>Eukaryota</taxon>
        <taxon>Metazoa</taxon>
        <taxon>Cnidaria</taxon>
        <taxon>Hydrozoa</taxon>
        <taxon>Hydroidolina</taxon>
        <taxon>Anthoathecata</taxon>
        <taxon>Aplanulata</taxon>
        <taxon>Hydridae</taxon>
        <taxon>Hydra</taxon>
    </lineage>
</organism>
<dbReference type="PANTHER" id="PTHR45954:SF1">
    <property type="entry name" value="LD33695P"/>
    <property type="match status" value="1"/>
</dbReference>
<keyword evidence="3" id="KW-0677">Repeat</keyword>
<comment type="subcellular location">
    <subcellularLocation>
        <location evidence="1">Cytoplasm</location>
    </subcellularLocation>
</comment>
<evidence type="ECO:0000256" key="3">
    <source>
        <dbReference type="ARBA" id="ARBA00022737"/>
    </source>
</evidence>
<evidence type="ECO:0000256" key="2">
    <source>
        <dbReference type="ARBA" id="ARBA00022490"/>
    </source>
</evidence>
<dbReference type="Gene3D" id="1.25.40.10">
    <property type="entry name" value="Tetratricopeptide repeat domain"/>
    <property type="match status" value="1"/>
</dbReference>
<dbReference type="InterPro" id="IPR019734">
    <property type="entry name" value="TPR_rpt"/>
</dbReference>
<proteinExistence type="predicted"/>
<gene>
    <name evidence="6" type="primary">LOC136075833</name>
</gene>
<sequence>MNHSIIKESLHYFESITEELKERVNIFEKNVIDVFEGGRYNDEIPLVEYLLLYLPIAVVSTPNIRKFISYMASNGAICRTIDISNASCMELALQGEQYCKNGDCRDGVEYFETANKVGTEDLKTLSAVYSQLGNTYFYLKEYEKALEYPKHDLTLARTLGDGVGEAKAREI</sequence>
<keyword evidence="4" id="KW-0802">TPR repeat</keyword>
<evidence type="ECO:0000256" key="4">
    <source>
        <dbReference type="PROSITE-ProRule" id="PRU00339"/>
    </source>
</evidence>
<dbReference type="InterPro" id="IPR052386">
    <property type="entry name" value="GPSM"/>
</dbReference>
<name>A0ABM4B8Z0_HYDVU</name>
<reference evidence="5" key="1">
    <citation type="submission" date="2025-05" db="UniProtKB">
        <authorList>
            <consortium name="RefSeq"/>
        </authorList>
    </citation>
    <scope>NUCLEOTIDE SEQUENCE [LARGE SCALE GENOMIC DNA]</scope>
</reference>
<keyword evidence="2" id="KW-0963">Cytoplasm</keyword>
<reference evidence="6" key="2">
    <citation type="submission" date="2025-08" db="UniProtKB">
        <authorList>
            <consortium name="RefSeq"/>
        </authorList>
    </citation>
    <scope>IDENTIFICATION</scope>
</reference>
<dbReference type="GeneID" id="136075833"/>
<dbReference type="Proteomes" id="UP001652625">
    <property type="component" value="Chromosome 02"/>
</dbReference>
<dbReference type="PANTHER" id="PTHR45954">
    <property type="entry name" value="LD33695P"/>
    <property type="match status" value="1"/>
</dbReference>
<dbReference type="SUPFAM" id="SSF48452">
    <property type="entry name" value="TPR-like"/>
    <property type="match status" value="1"/>
</dbReference>
<protein>
    <submittedName>
        <fullName evidence="6">Uncharacterized protein LOC136075833</fullName>
    </submittedName>
</protein>
<dbReference type="SMART" id="SM00028">
    <property type="entry name" value="TPR"/>
    <property type="match status" value="2"/>
</dbReference>